<evidence type="ECO:0000259" key="7">
    <source>
        <dbReference type="PROSITE" id="PS50850"/>
    </source>
</evidence>
<dbReference type="Pfam" id="PF00083">
    <property type="entry name" value="Sugar_tr"/>
    <property type="match status" value="1"/>
</dbReference>
<feature type="transmembrane region" description="Helical" evidence="6">
    <location>
        <begin position="210"/>
        <end position="228"/>
    </location>
</feature>
<evidence type="ECO:0000313" key="9">
    <source>
        <dbReference type="RefSeq" id="XP_017023213.1"/>
    </source>
</evidence>
<feature type="transmembrane region" description="Helical" evidence="6">
    <location>
        <begin position="266"/>
        <end position="287"/>
    </location>
</feature>
<accession>A0A6P4IL40</accession>
<dbReference type="InterPro" id="IPR036259">
    <property type="entry name" value="MFS_trans_sf"/>
</dbReference>
<evidence type="ECO:0000256" key="5">
    <source>
        <dbReference type="SAM" id="MobiDB-lite"/>
    </source>
</evidence>
<proteinExistence type="predicted"/>
<dbReference type="SUPFAM" id="SSF103473">
    <property type="entry name" value="MFS general substrate transporter"/>
    <property type="match status" value="1"/>
</dbReference>
<dbReference type="GO" id="GO:0016020">
    <property type="term" value="C:membrane"/>
    <property type="evidence" value="ECO:0007669"/>
    <property type="project" value="UniProtKB-SubCell"/>
</dbReference>
<keyword evidence="8" id="KW-1185">Reference proteome</keyword>
<reference evidence="9" key="1">
    <citation type="submission" date="2025-08" db="UniProtKB">
        <authorList>
            <consortium name="RefSeq"/>
        </authorList>
    </citation>
    <scope>IDENTIFICATION</scope>
    <source>
        <strain evidence="9">14028-0561.14</strain>
        <tissue evidence="9">Whole fly</tissue>
    </source>
</reference>
<feature type="transmembrane region" description="Helical" evidence="6">
    <location>
        <begin position="464"/>
        <end position="487"/>
    </location>
</feature>
<feature type="transmembrane region" description="Helical" evidence="6">
    <location>
        <begin position="411"/>
        <end position="432"/>
    </location>
</feature>
<feature type="transmembrane region" description="Helical" evidence="6">
    <location>
        <begin position="524"/>
        <end position="547"/>
    </location>
</feature>
<evidence type="ECO:0000313" key="8">
    <source>
        <dbReference type="Proteomes" id="UP001652661"/>
    </source>
</evidence>
<feature type="domain" description="Major facilitator superfamily (MFS) profile" evidence="7">
    <location>
        <begin position="121"/>
        <end position="552"/>
    </location>
</feature>
<sequence length="591" mass="65827">MTRQKEGDGGSPRNPRTNGHADTEAAKETQTAAGDDDNSLDAILVRIGQFGRYQIINYVLLCVPMLFNAFFSISYVFTASTVVQRCNVSQCDSPSSLYEEDWLNFTVPYKNSAWDSCNRYVANDTAIASFLPYTDPSGEFCAKEYFTNQTETCGHDFKFRDEEKTISTEFGIYCKDDWKLSMVGTINNVGQFVGIPLGGFFADRYGRRTMLAVAGTLSAFMGIIRSLSPNYSMFMVFEFLDMAVGSTLFPTAFLLAIELVGPKRRVAAATIITIFYAVGEAFLGFLASQVQDWRWLLRVLYTPAVLQILFLWILPESVRWLLSQGSEEKAADVLRRAARINKRSLPEEQVEELLASNRQKLGQTNESQYPIMRAVRFFALRIANCCLCWFTHTLIALGLSLNSVNLGGNKYTNFMLNGFIQIPGLLLPLVIMDRIGRRYSLCASMLLCAICMGASAGVGEDNYAGSLTLFLIGKLAITCSFQILYFFTSEIFPTNVRNSLLSLCSMVGRIGSMLAPQTPLLAKYYIYAPQILFATFALISGFLTLGFPETADKVLPTTMEEARDLNLARGRNQEEQQRQPAEGGATHKVSQ</sequence>
<evidence type="ECO:0000256" key="4">
    <source>
        <dbReference type="ARBA" id="ARBA00023136"/>
    </source>
</evidence>
<dbReference type="Proteomes" id="UP001652661">
    <property type="component" value="Chromosome 3L"/>
</dbReference>
<dbReference type="CDD" id="cd17317">
    <property type="entry name" value="MFS_SLC22"/>
    <property type="match status" value="1"/>
</dbReference>
<dbReference type="PROSITE" id="PS00216">
    <property type="entry name" value="SUGAR_TRANSPORT_1"/>
    <property type="match status" value="1"/>
</dbReference>
<feature type="transmembrane region" description="Helical" evidence="6">
    <location>
        <begin position="439"/>
        <end position="458"/>
    </location>
</feature>
<evidence type="ECO:0000256" key="1">
    <source>
        <dbReference type="ARBA" id="ARBA00004141"/>
    </source>
</evidence>
<feature type="transmembrane region" description="Helical" evidence="6">
    <location>
        <begin position="293"/>
        <end position="314"/>
    </location>
</feature>
<name>A0A6P4IL40_DROKI</name>
<dbReference type="PROSITE" id="PS50850">
    <property type="entry name" value="MFS"/>
    <property type="match status" value="1"/>
</dbReference>
<dbReference type="GeneID" id="108075318"/>
<dbReference type="PANTHER" id="PTHR24064">
    <property type="entry name" value="SOLUTE CARRIER FAMILY 22 MEMBER"/>
    <property type="match status" value="1"/>
</dbReference>
<feature type="transmembrane region" description="Helical" evidence="6">
    <location>
        <begin position="378"/>
        <end position="399"/>
    </location>
</feature>
<dbReference type="AlphaFoldDB" id="A0A6P4IL40"/>
<gene>
    <name evidence="9" type="primary">LOC108075318</name>
</gene>
<feature type="region of interest" description="Disordered" evidence="5">
    <location>
        <begin position="1"/>
        <end position="34"/>
    </location>
</feature>
<feature type="compositionally biased region" description="Basic and acidic residues" evidence="5">
    <location>
        <begin position="565"/>
        <end position="577"/>
    </location>
</feature>
<dbReference type="Gene3D" id="1.20.1250.20">
    <property type="entry name" value="MFS general substrate transporter like domains"/>
    <property type="match status" value="1"/>
</dbReference>
<evidence type="ECO:0000256" key="3">
    <source>
        <dbReference type="ARBA" id="ARBA00022989"/>
    </source>
</evidence>
<keyword evidence="4 6" id="KW-0472">Membrane</keyword>
<feature type="region of interest" description="Disordered" evidence="5">
    <location>
        <begin position="565"/>
        <end position="591"/>
    </location>
</feature>
<dbReference type="InterPro" id="IPR005828">
    <property type="entry name" value="MFS_sugar_transport-like"/>
</dbReference>
<keyword evidence="2 6" id="KW-0812">Transmembrane</keyword>
<dbReference type="InterPro" id="IPR005829">
    <property type="entry name" value="Sugar_transporter_CS"/>
</dbReference>
<dbReference type="GO" id="GO:0022857">
    <property type="term" value="F:transmembrane transporter activity"/>
    <property type="evidence" value="ECO:0007669"/>
    <property type="project" value="InterPro"/>
</dbReference>
<dbReference type="OrthoDB" id="2261376at2759"/>
<evidence type="ECO:0000256" key="2">
    <source>
        <dbReference type="ARBA" id="ARBA00022692"/>
    </source>
</evidence>
<protein>
    <submittedName>
        <fullName evidence="9">Organic cation transporter protein</fullName>
    </submittedName>
</protein>
<evidence type="ECO:0000256" key="6">
    <source>
        <dbReference type="SAM" id="Phobius"/>
    </source>
</evidence>
<feature type="transmembrane region" description="Helical" evidence="6">
    <location>
        <begin position="55"/>
        <end position="77"/>
    </location>
</feature>
<feature type="transmembrane region" description="Helical" evidence="6">
    <location>
        <begin position="234"/>
        <end position="257"/>
    </location>
</feature>
<organism evidence="8 9">
    <name type="scientific">Drosophila kikkawai</name>
    <name type="common">Fruit fly</name>
    <dbReference type="NCBI Taxonomy" id="30033"/>
    <lineage>
        <taxon>Eukaryota</taxon>
        <taxon>Metazoa</taxon>
        <taxon>Ecdysozoa</taxon>
        <taxon>Arthropoda</taxon>
        <taxon>Hexapoda</taxon>
        <taxon>Insecta</taxon>
        <taxon>Pterygota</taxon>
        <taxon>Neoptera</taxon>
        <taxon>Endopterygota</taxon>
        <taxon>Diptera</taxon>
        <taxon>Brachycera</taxon>
        <taxon>Muscomorpha</taxon>
        <taxon>Ephydroidea</taxon>
        <taxon>Drosophilidae</taxon>
        <taxon>Drosophila</taxon>
        <taxon>Sophophora</taxon>
    </lineage>
</organism>
<dbReference type="RefSeq" id="XP_017023213.1">
    <property type="nucleotide sequence ID" value="XM_017167724.3"/>
</dbReference>
<keyword evidence="3 6" id="KW-1133">Transmembrane helix</keyword>
<comment type="subcellular location">
    <subcellularLocation>
        <location evidence="1">Membrane</location>
        <topology evidence="1">Multi-pass membrane protein</topology>
    </subcellularLocation>
</comment>
<dbReference type="InterPro" id="IPR020846">
    <property type="entry name" value="MFS_dom"/>
</dbReference>
<feature type="transmembrane region" description="Helical" evidence="6">
    <location>
        <begin position="499"/>
        <end position="518"/>
    </location>
</feature>